<protein>
    <submittedName>
        <fullName evidence="1">Str. FM013</fullName>
    </submittedName>
</protein>
<keyword evidence="2" id="KW-1185">Reference proteome</keyword>
<name>A0A0G4PEH3_PENC3</name>
<reference evidence="1 2" key="1">
    <citation type="journal article" date="2014" name="Nat. Commun.">
        <title>Multiple recent horizontal transfers of a large genomic region in cheese making fungi.</title>
        <authorList>
            <person name="Cheeseman K."/>
            <person name="Ropars J."/>
            <person name="Renault P."/>
            <person name="Dupont J."/>
            <person name="Gouzy J."/>
            <person name="Branca A."/>
            <person name="Abraham A.L."/>
            <person name="Ceppi M."/>
            <person name="Conseiller E."/>
            <person name="Debuchy R."/>
            <person name="Malagnac F."/>
            <person name="Goarin A."/>
            <person name="Silar P."/>
            <person name="Lacoste S."/>
            <person name="Sallet E."/>
            <person name="Bensimon A."/>
            <person name="Giraud T."/>
            <person name="Brygoo Y."/>
        </authorList>
    </citation>
    <scope>NUCLEOTIDE SEQUENCE [LARGE SCALE GENOMIC DNA]</scope>
    <source>
        <strain evidence="2">FM 013</strain>
    </source>
</reference>
<evidence type="ECO:0000313" key="1">
    <source>
        <dbReference type="EMBL" id="CRL24727.1"/>
    </source>
</evidence>
<organism evidence="1 2">
    <name type="scientific">Penicillium camemberti (strain FM 013)</name>
    <dbReference type="NCBI Taxonomy" id="1429867"/>
    <lineage>
        <taxon>Eukaryota</taxon>
        <taxon>Fungi</taxon>
        <taxon>Dikarya</taxon>
        <taxon>Ascomycota</taxon>
        <taxon>Pezizomycotina</taxon>
        <taxon>Eurotiomycetes</taxon>
        <taxon>Eurotiomycetidae</taxon>
        <taxon>Eurotiales</taxon>
        <taxon>Aspergillaceae</taxon>
        <taxon>Penicillium</taxon>
    </lineage>
</organism>
<accession>A0A0G4PEH3</accession>
<dbReference type="EMBL" id="HG793145">
    <property type="protein sequence ID" value="CRL24727.1"/>
    <property type="molecule type" value="Genomic_DNA"/>
</dbReference>
<dbReference type="AlphaFoldDB" id="A0A0G4PEH3"/>
<dbReference type="Proteomes" id="UP000053732">
    <property type="component" value="Unassembled WGS sequence"/>
</dbReference>
<proteinExistence type="predicted"/>
<evidence type="ECO:0000313" key="2">
    <source>
        <dbReference type="Proteomes" id="UP000053732"/>
    </source>
</evidence>
<sequence>MLITASQEGSVAVARQLVEYVGRAVSFRRSGTNLEIKLQPYSD</sequence>
<gene>
    <name evidence="1" type="ORF">PCAMFM013_S012g000337</name>
</gene>